<feature type="transmembrane region" description="Helical" evidence="1">
    <location>
        <begin position="152"/>
        <end position="177"/>
    </location>
</feature>
<keyword evidence="1" id="KW-1133">Transmembrane helix</keyword>
<keyword evidence="1" id="KW-0812">Transmembrane</keyword>
<evidence type="ECO:0000256" key="1">
    <source>
        <dbReference type="SAM" id="Phobius"/>
    </source>
</evidence>
<name>A0A0G4J3J6_PLABS</name>
<keyword evidence="1" id="KW-0472">Membrane</keyword>
<evidence type="ECO:0000313" key="2">
    <source>
        <dbReference type="EMBL" id="CEP02110.1"/>
    </source>
</evidence>
<dbReference type="EMBL" id="CDSF01000122">
    <property type="protein sequence ID" value="CEP02110.1"/>
    <property type="molecule type" value="Genomic_DNA"/>
</dbReference>
<reference evidence="3 5" key="2">
    <citation type="submission" date="2018-03" db="EMBL/GenBank/DDBJ databases">
        <authorList>
            <person name="Fogelqvist J."/>
        </authorList>
    </citation>
    <scope>NUCLEOTIDE SEQUENCE [LARGE SCALE GENOMIC DNA]</scope>
</reference>
<reference evidence="2 4" key="1">
    <citation type="submission" date="2015-02" db="EMBL/GenBank/DDBJ databases">
        <authorList>
            <person name="Chooi Y.-H."/>
        </authorList>
    </citation>
    <scope>NUCLEOTIDE SEQUENCE [LARGE SCALE GENOMIC DNA]</scope>
    <source>
        <strain evidence="2">E3</strain>
    </source>
</reference>
<keyword evidence="3" id="KW-0496">Mitochondrion</keyword>
<gene>
    <name evidence="2" type="ORF">PBRA_002375</name>
    <name evidence="3" type="ORF">PLBR_LOCUS912</name>
</gene>
<dbReference type="Proteomes" id="UP000290189">
    <property type="component" value="Unassembled WGS sequence"/>
</dbReference>
<evidence type="ECO:0000313" key="4">
    <source>
        <dbReference type="Proteomes" id="UP000039324"/>
    </source>
</evidence>
<keyword evidence="4" id="KW-1185">Reference proteome</keyword>
<proteinExistence type="predicted"/>
<accession>A0A0G4J3J6</accession>
<evidence type="ECO:0000313" key="3">
    <source>
        <dbReference type="EMBL" id="SPQ93697.1"/>
    </source>
</evidence>
<geneLocation type="mitochondrion" evidence="3"/>
<organism evidence="2 4">
    <name type="scientific">Plasmodiophora brassicae</name>
    <name type="common">Clubroot disease agent</name>
    <dbReference type="NCBI Taxonomy" id="37360"/>
    <lineage>
        <taxon>Eukaryota</taxon>
        <taxon>Sar</taxon>
        <taxon>Rhizaria</taxon>
        <taxon>Endomyxa</taxon>
        <taxon>Phytomyxea</taxon>
        <taxon>Plasmodiophorida</taxon>
        <taxon>Plasmodiophoridae</taxon>
        <taxon>Plasmodiophora</taxon>
    </lineage>
</organism>
<sequence>MRRTPDIYGNCYAGAFGGGRGAGHQFTHSPAITCRNARERQSLVAAGPDVAQSAPSKNSHTTCPSLFWGVRVCALRPRRGGVPVKTSSTVWDEEDSSSSVRGNRMASLFMQLMMYLPMLVIATWAVDAADVAPLKWTQKVRVEEYKRFEPHMWIMIGVPVAIVTALFTMCCSCRCCCRVKNSN</sequence>
<protein>
    <submittedName>
        <fullName evidence="2">Uncharacterized protein</fullName>
    </submittedName>
</protein>
<dbReference type="Proteomes" id="UP000039324">
    <property type="component" value="Unassembled WGS sequence"/>
</dbReference>
<dbReference type="AlphaFoldDB" id="A0A0G4J3J6"/>
<evidence type="ECO:0000313" key="5">
    <source>
        <dbReference type="Proteomes" id="UP000290189"/>
    </source>
</evidence>
<dbReference type="EMBL" id="OVEO01000001">
    <property type="protein sequence ID" value="SPQ93697.1"/>
    <property type="molecule type" value="Genomic_DNA"/>
</dbReference>
<feature type="transmembrane region" description="Helical" evidence="1">
    <location>
        <begin position="108"/>
        <end position="126"/>
    </location>
</feature>